<dbReference type="InterPro" id="IPR050725">
    <property type="entry name" value="CysQ/Inositol_MonoPase"/>
</dbReference>
<evidence type="ECO:0000256" key="3">
    <source>
        <dbReference type="ARBA" id="ARBA00022519"/>
    </source>
</evidence>
<dbReference type="Gene3D" id="3.30.540.10">
    <property type="entry name" value="Fructose-1,6-Bisphosphatase, subunit A, domain 1"/>
    <property type="match status" value="1"/>
</dbReference>
<dbReference type="InterPro" id="IPR006240">
    <property type="entry name" value="CysQ"/>
</dbReference>
<reference evidence="6" key="1">
    <citation type="submission" date="2016-10" db="EMBL/GenBank/DDBJ databases">
        <authorList>
            <person name="de Groot N.N."/>
        </authorList>
    </citation>
    <scope>NUCLEOTIDE SEQUENCE</scope>
</reference>
<evidence type="ECO:0000313" key="7">
    <source>
        <dbReference type="EMBL" id="SFV86039.1"/>
    </source>
</evidence>
<evidence type="ECO:0000256" key="4">
    <source>
        <dbReference type="ARBA" id="ARBA00022801"/>
    </source>
</evidence>
<dbReference type="GO" id="GO:0050427">
    <property type="term" value="P:3'-phosphoadenosine 5'-phosphosulfate metabolic process"/>
    <property type="evidence" value="ECO:0007669"/>
    <property type="project" value="TreeGrafter"/>
</dbReference>
<dbReference type="PROSITE" id="PS00630">
    <property type="entry name" value="IMP_2"/>
    <property type="match status" value="1"/>
</dbReference>
<dbReference type="Pfam" id="PF00459">
    <property type="entry name" value="Inositol_P"/>
    <property type="match status" value="1"/>
</dbReference>
<dbReference type="NCBIfam" id="TIGR01331">
    <property type="entry name" value="bisphos_cysQ"/>
    <property type="match status" value="1"/>
</dbReference>
<evidence type="ECO:0000256" key="1">
    <source>
        <dbReference type="ARBA" id="ARBA00005289"/>
    </source>
</evidence>
<sequence length="265" mass="29625">MQPNTIQRYDCSTMFASLTTPLIKLTAQVGEVIMSFYKSDMNVEVKSDETPLTIADQTAHQLIVEGLNKLTPGTPILSEESDTVSFAERSKWQEYWLVDPLDGTRDFLEHTGEFCICIAYIKDHTPVFGMIYAPLTKTHYYTSNGHTFKLQNDLKQTLKTCSPSTPLKVVIGHHSSHNEKLKKHLEQQTSYEVSQMGSALKFCEIAEGNYDYYPRFGPCSEWDTAAGVCVLQGAGGSVVSEDGKPLKYNIKDDLISPIFFASSKP</sequence>
<evidence type="ECO:0000256" key="5">
    <source>
        <dbReference type="ARBA" id="ARBA00023136"/>
    </source>
</evidence>
<dbReference type="Gene3D" id="3.40.190.80">
    <property type="match status" value="1"/>
</dbReference>
<dbReference type="EMBL" id="FPHU01000072">
    <property type="protein sequence ID" value="SFV80392.1"/>
    <property type="molecule type" value="Genomic_DNA"/>
</dbReference>
<dbReference type="GO" id="GO:0000287">
    <property type="term" value="F:magnesium ion binding"/>
    <property type="evidence" value="ECO:0007669"/>
    <property type="project" value="InterPro"/>
</dbReference>
<dbReference type="AlphaFoldDB" id="A0A1W1DGW4"/>
<comment type="similarity">
    <text evidence="1">Belongs to the inositol monophosphatase superfamily. CysQ family.</text>
</comment>
<dbReference type="PANTHER" id="PTHR43028">
    <property type="entry name" value="3'(2'),5'-BISPHOSPHATE NUCLEOTIDASE 1"/>
    <property type="match status" value="1"/>
</dbReference>
<keyword evidence="4 6" id="KW-0378">Hydrolase</keyword>
<dbReference type="EC" id="3.1.3.7" evidence="6"/>
<keyword evidence="3" id="KW-0997">Cell inner membrane</keyword>
<dbReference type="GO" id="GO:0000103">
    <property type="term" value="P:sulfate assimilation"/>
    <property type="evidence" value="ECO:0007669"/>
    <property type="project" value="TreeGrafter"/>
</dbReference>
<dbReference type="PRINTS" id="PR00377">
    <property type="entry name" value="IMPHPHTASES"/>
</dbReference>
<dbReference type="InterPro" id="IPR000760">
    <property type="entry name" value="Inositol_monophosphatase-like"/>
</dbReference>
<evidence type="ECO:0000313" key="6">
    <source>
        <dbReference type="EMBL" id="SFV80392.1"/>
    </source>
</evidence>
<protein>
    <submittedName>
        <fullName evidence="6">3'(2'),5'-bisphosphate nucleotidase</fullName>
        <ecNumber evidence="6">3.1.3.7</ecNumber>
    </submittedName>
</protein>
<keyword evidence="5" id="KW-0472">Membrane</keyword>
<dbReference type="PANTHER" id="PTHR43028:SF5">
    <property type="entry name" value="3'(2'),5'-BISPHOSPHATE NUCLEOTIDASE 1"/>
    <property type="match status" value="1"/>
</dbReference>
<gene>
    <name evidence="6" type="ORF">MNB_SUP05-13-351</name>
    <name evidence="7" type="ORF">MNB_SUP05-7-372</name>
</gene>
<dbReference type="CDD" id="cd01638">
    <property type="entry name" value="CysQ"/>
    <property type="match status" value="1"/>
</dbReference>
<dbReference type="SUPFAM" id="SSF56655">
    <property type="entry name" value="Carbohydrate phosphatase"/>
    <property type="match status" value="1"/>
</dbReference>
<keyword evidence="2" id="KW-1003">Cell membrane</keyword>
<name>A0A1W1DGW4_9ZZZZ</name>
<dbReference type="GO" id="GO:0046854">
    <property type="term" value="P:phosphatidylinositol phosphate biosynthetic process"/>
    <property type="evidence" value="ECO:0007669"/>
    <property type="project" value="InterPro"/>
</dbReference>
<evidence type="ECO:0000256" key="2">
    <source>
        <dbReference type="ARBA" id="ARBA00022475"/>
    </source>
</evidence>
<dbReference type="HAMAP" id="MF_02095">
    <property type="entry name" value="CysQ"/>
    <property type="match status" value="1"/>
</dbReference>
<proteinExistence type="inferred from homology"/>
<dbReference type="InterPro" id="IPR020550">
    <property type="entry name" value="Inositol_monophosphatase_CS"/>
</dbReference>
<accession>A0A1W1DGW4</accession>
<organism evidence="6">
    <name type="scientific">hydrothermal vent metagenome</name>
    <dbReference type="NCBI Taxonomy" id="652676"/>
    <lineage>
        <taxon>unclassified sequences</taxon>
        <taxon>metagenomes</taxon>
        <taxon>ecological metagenomes</taxon>
    </lineage>
</organism>
<dbReference type="GO" id="GO:0008441">
    <property type="term" value="F:3'(2'),5'-bisphosphate nucleotidase activity"/>
    <property type="evidence" value="ECO:0007669"/>
    <property type="project" value="UniProtKB-EC"/>
</dbReference>
<dbReference type="EMBL" id="FPHW01000250">
    <property type="protein sequence ID" value="SFV86039.1"/>
    <property type="molecule type" value="Genomic_DNA"/>
</dbReference>